<dbReference type="Gene3D" id="2.130.10.10">
    <property type="entry name" value="YVTN repeat-like/Quinoprotein amine dehydrogenase"/>
    <property type="match status" value="3"/>
</dbReference>
<dbReference type="InterPro" id="IPR002372">
    <property type="entry name" value="PQQ_rpt_dom"/>
</dbReference>
<dbReference type="InterPro" id="IPR029063">
    <property type="entry name" value="SAM-dependent_MTases_sf"/>
</dbReference>
<accession>A0A5C5YPE3</accession>
<gene>
    <name evidence="3" type="ORF">CA13_72830</name>
</gene>
<reference evidence="3 4" key="1">
    <citation type="submission" date="2019-02" db="EMBL/GenBank/DDBJ databases">
        <title>Deep-cultivation of Planctomycetes and their phenomic and genomic characterization uncovers novel biology.</title>
        <authorList>
            <person name="Wiegand S."/>
            <person name="Jogler M."/>
            <person name="Boedeker C."/>
            <person name="Pinto D."/>
            <person name="Vollmers J."/>
            <person name="Rivas-Marin E."/>
            <person name="Kohn T."/>
            <person name="Peeters S.H."/>
            <person name="Heuer A."/>
            <person name="Rast P."/>
            <person name="Oberbeckmann S."/>
            <person name="Bunk B."/>
            <person name="Jeske O."/>
            <person name="Meyerdierks A."/>
            <person name="Storesund J.E."/>
            <person name="Kallscheuer N."/>
            <person name="Luecker S."/>
            <person name="Lage O.M."/>
            <person name="Pohl T."/>
            <person name="Merkel B.J."/>
            <person name="Hornburger P."/>
            <person name="Mueller R.-W."/>
            <person name="Bruemmer F."/>
            <person name="Labrenz M."/>
            <person name="Spormann A.M."/>
            <person name="Op Den Camp H."/>
            <person name="Overmann J."/>
            <person name="Amann R."/>
            <person name="Jetten M.S.M."/>
            <person name="Mascher T."/>
            <person name="Medema M.H."/>
            <person name="Devos D.P."/>
            <person name="Kaster A.-K."/>
            <person name="Ovreas L."/>
            <person name="Rohde M."/>
            <person name="Galperin M.Y."/>
            <person name="Jogler C."/>
        </authorList>
    </citation>
    <scope>NUCLEOTIDE SEQUENCE [LARGE SCALE GENOMIC DNA]</scope>
    <source>
        <strain evidence="3 4">CA13</strain>
    </source>
</reference>
<dbReference type="Proteomes" id="UP000315010">
    <property type="component" value="Unassembled WGS sequence"/>
</dbReference>
<dbReference type="CDD" id="cd02440">
    <property type="entry name" value="AdoMet_MTases"/>
    <property type="match status" value="1"/>
</dbReference>
<dbReference type="OrthoDB" id="218952at2"/>
<dbReference type="AlphaFoldDB" id="A0A5C5YPE3"/>
<protein>
    <submittedName>
        <fullName evidence="3">Outer membrane biogenesis protein BamB</fullName>
    </submittedName>
</protein>
<dbReference type="SUPFAM" id="SSF53335">
    <property type="entry name" value="S-adenosyl-L-methionine-dependent methyltransferases"/>
    <property type="match status" value="1"/>
</dbReference>
<feature type="domain" description="Pyrrolo-quinoline quinone repeat" evidence="2">
    <location>
        <begin position="703"/>
        <end position="860"/>
    </location>
</feature>
<evidence type="ECO:0000313" key="3">
    <source>
        <dbReference type="EMBL" id="TWT76784.1"/>
    </source>
</evidence>
<dbReference type="PANTHER" id="PTHR34512:SF30">
    <property type="entry name" value="OUTER MEMBRANE PROTEIN ASSEMBLY FACTOR BAMB"/>
    <property type="match status" value="1"/>
</dbReference>
<dbReference type="SUPFAM" id="SSF50998">
    <property type="entry name" value="Quinoprotein alcohol dehydrogenase-like"/>
    <property type="match status" value="2"/>
</dbReference>
<feature type="domain" description="Pyrrolo-quinoline quinone repeat" evidence="2">
    <location>
        <begin position="48"/>
        <end position="148"/>
    </location>
</feature>
<dbReference type="RefSeq" id="WP_146404533.1">
    <property type="nucleotide sequence ID" value="NZ_SJPJ01000002.1"/>
</dbReference>
<evidence type="ECO:0000259" key="2">
    <source>
        <dbReference type="Pfam" id="PF13360"/>
    </source>
</evidence>
<dbReference type="SMART" id="SM00564">
    <property type="entry name" value="PQQ"/>
    <property type="match status" value="7"/>
</dbReference>
<name>A0A5C5YPE3_9BACT</name>
<feature type="region of interest" description="Disordered" evidence="1">
    <location>
        <begin position="1104"/>
        <end position="1124"/>
    </location>
</feature>
<dbReference type="EMBL" id="SJPJ01000002">
    <property type="protein sequence ID" value="TWT76784.1"/>
    <property type="molecule type" value="Genomic_DNA"/>
</dbReference>
<organism evidence="3 4">
    <name type="scientific">Novipirellula herctigrandis</name>
    <dbReference type="NCBI Taxonomy" id="2527986"/>
    <lineage>
        <taxon>Bacteria</taxon>
        <taxon>Pseudomonadati</taxon>
        <taxon>Planctomycetota</taxon>
        <taxon>Planctomycetia</taxon>
        <taxon>Pirellulales</taxon>
        <taxon>Pirellulaceae</taxon>
        <taxon>Novipirellula</taxon>
    </lineage>
</organism>
<comment type="caution">
    <text evidence="3">The sequence shown here is derived from an EMBL/GenBank/DDBJ whole genome shotgun (WGS) entry which is preliminary data.</text>
</comment>
<dbReference type="InterPro" id="IPR018391">
    <property type="entry name" value="PQQ_b-propeller_rpt"/>
</dbReference>
<dbReference type="PANTHER" id="PTHR34512">
    <property type="entry name" value="CELL SURFACE PROTEIN"/>
    <property type="match status" value="1"/>
</dbReference>
<dbReference type="Pfam" id="PF13360">
    <property type="entry name" value="PQQ_2"/>
    <property type="match status" value="2"/>
</dbReference>
<evidence type="ECO:0000256" key="1">
    <source>
        <dbReference type="SAM" id="MobiDB-lite"/>
    </source>
</evidence>
<keyword evidence="4" id="KW-1185">Reference proteome</keyword>
<evidence type="ECO:0000313" key="4">
    <source>
        <dbReference type="Proteomes" id="UP000315010"/>
    </source>
</evidence>
<proteinExistence type="predicted"/>
<sequence>MKSFGPILLLASVFIGRVGVSADWPQWRHDANRSGATSEQLPPILGEQWTISLGKPAPAYEHQYRMCADFSYAPVAADGMLFVPSNVSDQVMAFDLDTGALKWRAVAEGPVRFAPIYDSGRVYFSSDDGHLYCVAANNGQLIWKQRGVPAGTPDMRMIVNGRMCSRWPARGGPVLHQGMVYFGVGIWPEEGVYQNAVNAQTGKLVWRSDSLSIIKDGMCDHGSNFDLSLPPHGYSAVINNKLAVTSGRTLAAWFDLENGDMDPYTCFYVKFAVPRGNWYLAGNDQFWVQGGNLFAAHADAAPPKPAELKDIPSPLSFSRKAPAGAEYVMKHRPFLCGDKPNGSASAEGSENLYSEPIVTADTLYASTYDKSEKFQIDRGHTYVKARAFDKIVARDLTSPIWRKEMPKGSKGSKVGVSVIEFPIKWQMKTSLRALIKAGDLLIAGEENRIVAIAIPKNGEQPEITWESKIDGNPINTLVTDGKLVTATDTGSIHCFGNGAVVKAGIPVTETVEMSPKNGFAFFLGWGDGTEALAAAELPEWRVVVLEKDAATVAKARQELNALGLYGRRAQVIHSRSNIILTPYWANRVVVNDPLILGTSNKTLSAAVNSLRPFTGKMALNSKVDQEILKELIEGGIDYRLENSVLARISAPEGSADWSHESGSADNSFVSQDKLVKWPLGILWYSGDIDRFFPPETQYQHDRNPYPLIKDGRLFIITIDTLHAVDVYTGDYLWQTKMPDSPYFNTRMFDSRIYGRPTERNYTLSDDRLYCITEDKILSYDVETGQLANTIPVPEQLTAASKAAIAKVKERKSAISMQSVPAWTEVRLWGDLLIAKVGESLIGVDRTTGKVRWARNGTMEETTYTLGENTLYGLDCLTDSYQTQEDQQARTGLLFAMNPEDGSQVWERKIHYTSWLKHNQPSIRPWMKPPIPFLGYNAKHKLLIVTYNGNNIIASRAGDGSELWTQKNPDMEKDARIYSPNIMDDHLFLSLSKTTGGMGFLVDILTGEKLHDAVEIPKARTCGRLVGNEHIMTYRDASVEMYDIDRNLTISFNSMRAGCTTSFVPANGVMAAPGLQHGCVCNYPMFASLAMYHLPGIDAMRPEAVKQSWGEDQQKTPAKVKGKKE</sequence>
<dbReference type="InterPro" id="IPR011047">
    <property type="entry name" value="Quinoprotein_ADH-like_sf"/>
</dbReference>
<dbReference type="InterPro" id="IPR015943">
    <property type="entry name" value="WD40/YVTN_repeat-like_dom_sf"/>
</dbReference>